<protein>
    <recommendedName>
        <fullName evidence="7">AbiEi antitoxin C-terminal domain-containing protein</fullName>
    </recommendedName>
</protein>
<organism evidence="3 6">
    <name type="scientific">Candidatus Methanofastidiosum methylothiophilum</name>
    <dbReference type="NCBI Taxonomy" id="1705564"/>
    <lineage>
        <taxon>Archaea</taxon>
        <taxon>Methanobacteriati</taxon>
        <taxon>Methanobacteriota</taxon>
        <taxon>Stenosarchaea group</taxon>
        <taxon>Candidatus Methanofastidiosia</taxon>
        <taxon>Candidatus Methanofastidiosales</taxon>
        <taxon>Candidatus Methanofastidiosaceae</taxon>
        <taxon>Candidatus Methanofastidiosum</taxon>
    </lineage>
</organism>
<accession>A0A150IVX6</accession>
<evidence type="ECO:0008006" key="7">
    <source>
        <dbReference type="Google" id="ProtNLM"/>
    </source>
</evidence>
<dbReference type="AlphaFoldDB" id="A0A150IVX6"/>
<evidence type="ECO:0000313" key="4">
    <source>
        <dbReference type="Proteomes" id="UP000091929"/>
    </source>
</evidence>
<evidence type="ECO:0000313" key="3">
    <source>
        <dbReference type="EMBL" id="KYC49133.1"/>
    </source>
</evidence>
<dbReference type="Proteomes" id="UP000091929">
    <property type="component" value="Unassembled WGS sequence"/>
</dbReference>
<dbReference type="EMBL" id="LNJC01000046">
    <property type="protein sequence ID" value="KYC49133.1"/>
    <property type="molecule type" value="Genomic_DNA"/>
</dbReference>
<dbReference type="EMBL" id="LNGF01000051">
    <property type="protein sequence ID" value="KYC46693.1"/>
    <property type="molecule type" value="Genomic_DNA"/>
</dbReference>
<accession>A0A150III1</accession>
<dbReference type="Proteomes" id="UP000092403">
    <property type="component" value="Unassembled WGS sequence"/>
</dbReference>
<evidence type="ECO:0000313" key="2">
    <source>
        <dbReference type="EMBL" id="KYC46693.1"/>
    </source>
</evidence>
<dbReference type="Proteomes" id="UP000092401">
    <property type="component" value="Unassembled WGS sequence"/>
</dbReference>
<comment type="caution">
    <text evidence="3">The sequence shown here is derived from an EMBL/GenBank/DDBJ whole genome shotgun (WGS) entry which is preliminary data.</text>
</comment>
<evidence type="ECO:0000313" key="5">
    <source>
        <dbReference type="Proteomes" id="UP000092401"/>
    </source>
</evidence>
<sequence length="218" mass="25569">MIEYIILCDKMNYSLLVKKLNGDKRYVSRDLIKKYSNSLGIPYSDSIAYLTRNNYLYTILRGVFYNPTIEERKLKRMNVNHREAISEALSKKGVTNWYFGLESALKMNNLTHEFYTLDTIINDSIFRENPIKVLGNKIRFIKVKPDLFGFGTIDLRGCKYSDKEKTVLDIIYLDKYNGKSDDEIKDRISPFIPYCSIPKLLEYSKNYNRSVEIFIEGL</sequence>
<name>A0A150IVX6_9EURY</name>
<gene>
    <name evidence="1" type="ORF">APG10_01676</name>
    <name evidence="2" type="ORF">APG11_01735</name>
    <name evidence="3" type="ORF">APG12_01662</name>
</gene>
<evidence type="ECO:0000313" key="6">
    <source>
        <dbReference type="Proteomes" id="UP000092403"/>
    </source>
</evidence>
<accession>A0A150INZ2</accession>
<reference evidence="4 5" key="1">
    <citation type="journal article" date="2016" name="ISME J.">
        <title>Chasing the elusive Euryarchaeota class WSA2: genomes reveal a uniquely fastidious methyl-reducing methanogen.</title>
        <authorList>
            <person name="Nobu M.K."/>
            <person name="Narihiro T."/>
            <person name="Kuroda K."/>
            <person name="Mei R."/>
            <person name="Liu W.T."/>
        </authorList>
    </citation>
    <scope>NUCLEOTIDE SEQUENCE [LARGE SCALE GENOMIC DNA]</scope>
    <source>
        <strain evidence="1">B03fssc0709_Meth_Bin005</strain>
        <strain evidence="2">B15fssc0709_Meth_Bin003</strain>
        <strain evidence="3">BMIXfssc0709_Meth_Bin006</strain>
    </source>
</reference>
<dbReference type="EMBL" id="LNGE01000060">
    <property type="protein sequence ID" value="KYC44504.1"/>
    <property type="molecule type" value="Genomic_DNA"/>
</dbReference>
<evidence type="ECO:0000313" key="1">
    <source>
        <dbReference type="EMBL" id="KYC44504.1"/>
    </source>
</evidence>
<proteinExistence type="predicted"/>